<protein>
    <recommendedName>
        <fullName evidence="3">Cytochrome bc1 complex cytochrome b subunit</fullName>
        <ecNumber evidence="2">7.1.1.8</ecNumber>
    </recommendedName>
    <alternativeName>
        <fullName evidence="5">Cytochrome bc1 reductase complex subunit QcrB</fullName>
    </alternativeName>
</protein>
<evidence type="ECO:0000313" key="9">
    <source>
        <dbReference type="EMBL" id="MFC6868879.1"/>
    </source>
</evidence>
<feature type="region of interest" description="Disordered" evidence="6">
    <location>
        <begin position="472"/>
        <end position="528"/>
    </location>
</feature>
<evidence type="ECO:0000256" key="6">
    <source>
        <dbReference type="SAM" id="MobiDB-lite"/>
    </source>
</evidence>
<keyword evidence="7" id="KW-1133">Transmembrane helix</keyword>
<keyword evidence="7" id="KW-0472">Membrane</keyword>
<dbReference type="Pfam" id="PF13631">
    <property type="entry name" value="Cytochrom_B_N_2"/>
    <property type="match status" value="1"/>
</dbReference>
<feature type="transmembrane region" description="Helical" evidence="7">
    <location>
        <begin position="373"/>
        <end position="392"/>
    </location>
</feature>
<feature type="transmembrane region" description="Helical" evidence="7">
    <location>
        <begin position="176"/>
        <end position="197"/>
    </location>
</feature>
<dbReference type="EMBL" id="JBHSXX010000001">
    <property type="protein sequence ID" value="MFC6868879.1"/>
    <property type="molecule type" value="Genomic_DNA"/>
</dbReference>
<keyword evidence="10" id="KW-1185">Reference proteome</keyword>
<dbReference type="InterPro" id="IPR005797">
    <property type="entry name" value="Cyt_b/b6_N"/>
</dbReference>
<evidence type="ECO:0000256" key="3">
    <source>
        <dbReference type="ARBA" id="ARBA00016116"/>
    </source>
</evidence>
<dbReference type="EC" id="7.1.1.8" evidence="2"/>
<feature type="transmembrane region" description="Helical" evidence="7">
    <location>
        <begin position="144"/>
        <end position="164"/>
    </location>
</feature>
<evidence type="ECO:0000256" key="4">
    <source>
        <dbReference type="ARBA" id="ARBA00029351"/>
    </source>
</evidence>
<feature type="transmembrane region" description="Helical" evidence="7">
    <location>
        <begin position="48"/>
        <end position="67"/>
    </location>
</feature>
<name>A0ABW2C281_9PSEU</name>
<feature type="compositionally biased region" description="Basic and acidic residues" evidence="6">
    <location>
        <begin position="508"/>
        <end position="519"/>
    </location>
</feature>
<proteinExistence type="predicted"/>
<feature type="transmembrane region" description="Helical" evidence="7">
    <location>
        <begin position="412"/>
        <end position="433"/>
    </location>
</feature>
<sequence length="528" mass="58251">MSQRRSTSGTAAGKLFDVVDERFPSAGTMRHQVNKVFQKHWSFLLGEVALYSFFVLLLSGTYLAWFFDPSMEKVTYDGSYTMLRGIEMSRAYESTLDISFEVRGGLLARQIHHWAALVFVAAIVTHMGRIFFTGAFRKPREVNWVIGVLLLTIAIMEGFTGYSLPDDLLSGTGLRITSGIVLSIPVVGTWLHWLVFGGEYAGEEIIPRLFTIHILLLPGLLLALIGVHLAIVWYQKHTQFPGRVSRESNAVGVRVLPGFAAKSGSLFTAVTGLLAAMGGLLQINPIWNYGPYKPSHVSAGSQPDWYLIWVDGAARLWPAWEIPLVDYRIPAVMWPTVITPTLLVGAALCYPWIDRALTKDYRRHNILERPRDAPVRTGLGAMVITFVLVLLASGVNDILAHVLEISLNGLLWAGRIGIVFLPLAAYLLTYHVCRALQRDDRKVLEEGMETGIIRRYPHGHMVDVHQPLATSDGEAKPLPYAGTPVPKKANDLGLAGSPVPGGLLRPDPPPDRERERGEDGETSSGDTS</sequence>
<dbReference type="PANTHER" id="PTHR19271">
    <property type="entry name" value="CYTOCHROME B"/>
    <property type="match status" value="1"/>
</dbReference>
<dbReference type="RefSeq" id="WP_345396956.1">
    <property type="nucleotide sequence ID" value="NZ_BAABLA010000026.1"/>
</dbReference>
<evidence type="ECO:0000256" key="7">
    <source>
        <dbReference type="SAM" id="Phobius"/>
    </source>
</evidence>
<comment type="cofactor">
    <cofactor evidence="1">
        <name>heme</name>
        <dbReference type="ChEBI" id="CHEBI:30413"/>
    </cofactor>
</comment>
<keyword evidence="7" id="KW-0812">Transmembrane</keyword>
<feature type="transmembrane region" description="Helical" evidence="7">
    <location>
        <begin position="111"/>
        <end position="132"/>
    </location>
</feature>
<feature type="transmembrane region" description="Helical" evidence="7">
    <location>
        <begin position="332"/>
        <end position="353"/>
    </location>
</feature>
<reference evidence="10" key="1">
    <citation type="journal article" date="2019" name="Int. J. Syst. Evol. Microbiol.">
        <title>The Global Catalogue of Microorganisms (GCM) 10K type strain sequencing project: providing services to taxonomists for standard genome sequencing and annotation.</title>
        <authorList>
            <consortium name="The Broad Institute Genomics Platform"/>
            <consortium name="The Broad Institute Genome Sequencing Center for Infectious Disease"/>
            <person name="Wu L."/>
            <person name="Ma J."/>
        </authorList>
    </citation>
    <scope>NUCLEOTIDE SEQUENCE [LARGE SCALE GENOMIC DNA]</scope>
    <source>
        <strain evidence="10">KCTC 32255</strain>
    </source>
</reference>
<dbReference type="InterPro" id="IPR027387">
    <property type="entry name" value="Cytb/b6-like_sf"/>
</dbReference>
<dbReference type="SUPFAM" id="SSF81648">
    <property type="entry name" value="a domain/subunit of cytochrome bc1 complex (Ubiquinol-cytochrome c reductase)"/>
    <property type="match status" value="1"/>
</dbReference>
<dbReference type="InterPro" id="IPR036150">
    <property type="entry name" value="Cyt_b/b6_C_sf"/>
</dbReference>
<dbReference type="PROSITE" id="PS51002">
    <property type="entry name" value="CYTB_NTER"/>
    <property type="match status" value="1"/>
</dbReference>
<comment type="caution">
    <text evidence="9">The sequence shown here is derived from an EMBL/GenBank/DDBJ whole genome shotgun (WGS) entry which is preliminary data.</text>
</comment>
<evidence type="ECO:0000259" key="8">
    <source>
        <dbReference type="PROSITE" id="PS51002"/>
    </source>
</evidence>
<dbReference type="Proteomes" id="UP001596337">
    <property type="component" value="Unassembled WGS sequence"/>
</dbReference>
<organism evidence="9 10">
    <name type="scientific">Haloechinothrix salitolerans</name>
    <dbReference type="NCBI Taxonomy" id="926830"/>
    <lineage>
        <taxon>Bacteria</taxon>
        <taxon>Bacillati</taxon>
        <taxon>Actinomycetota</taxon>
        <taxon>Actinomycetes</taxon>
        <taxon>Pseudonocardiales</taxon>
        <taxon>Pseudonocardiaceae</taxon>
        <taxon>Haloechinothrix</taxon>
    </lineage>
</organism>
<feature type="transmembrane region" description="Helical" evidence="7">
    <location>
        <begin position="209"/>
        <end position="234"/>
    </location>
</feature>
<dbReference type="SUPFAM" id="SSF81342">
    <property type="entry name" value="Transmembrane di-heme cytochromes"/>
    <property type="match status" value="1"/>
</dbReference>
<dbReference type="InterPro" id="IPR016174">
    <property type="entry name" value="Di-haem_cyt_TM"/>
</dbReference>
<dbReference type="Gene3D" id="1.20.810.10">
    <property type="entry name" value="Cytochrome Bc1 Complex, Chain C"/>
    <property type="match status" value="1"/>
</dbReference>
<gene>
    <name evidence="9" type="ORF">ACFQGD_17185</name>
</gene>
<evidence type="ECO:0000313" key="10">
    <source>
        <dbReference type="Proteomes" id="UP001596337"/>
    </source>
</evidence>
<evidence type="ECO:0000256" key="5">
    <source>
        <dbReference type="ARBA" id="ARBA00029568"/>
    </source>
</evidence>
<evidence type="ECO:0000256" key="1">
    <source>
        <dbReference type="ARBA" id="ARBA00001971"/>
    </source>
</evidence>
<accession>A0ABW2C281</accession>
<evidence type="ECO:0000256" key="2">
    <source>
        <dbReference type="ARBA" id="ARBA00012951"/>
    </source>
</evidence>
<dbReference type="PANTHER" id="PTHR19271:SF16">
    <property type="entry name" value="CYTOCHROME B"/>
    <property type="match status" value="1"/>
</dbReference>
<comment type="catalytic activity">
    <reaction evidence="4">
        <text>a quinol + 2 Fe(III)-[cytochrome c](out) = a quinone + 2 Fe(II)-[cytochrome c](out) + 2 H(+)(out)</text>
        <dbReference type="Rhea" id="RHEA:11484"/>
        <dbReference type="Rhea" id="RHEA-COMP:10350"/>
        <dbReference type="Rhea" id="RHEA-COMP:14399"/>
        <dbReference type="ChEBI" id="CHEBI:15378"/>
        <dbReference type="ChEBI" id="CHEBI:24646"/>
        <dbReference type="ChEBI" id="CHEBI:29033"/>
        <dbReference type="ChEBI" id="CHEBI:29034"/>
        <dbReference type="ChEBI" id="CHEBI:132124"/>
        <dbReference type="EC" id="7.1.1.8"/>
    </reaction>
</comment>
<feature type="domain" description="Cytochrome b/b6 N-terminal region profile" evidence="8">
    <location>
        <begin position="15"/>
        <end position="241"/>
    </location>
</feature>